<keyword evidence="2" id="KW-0732">Signal</keyword>
<reference evidence="5" key="1">
    <citation type="submission" date="2016-10" db="EMBL/GenBank/DDBJ databases">
        <authorList>
            <person name="Varghese N."/>
            <person name="Submissions S."/>
        </authorList>
    </citation>
    <scope>NUCLEOTIDE SEQUENCE [LARGE SCALE GENOMIC DNA]</scope>
    <source>
        <strain evidence="5">CGMCC 1.10971</strain>
    </source>
</reference>
<dbReference type="Pfam" id="PF01551">
    <property type="entry name" value="Peptidase_M23"/>
    <property type="match status" value="1"/>
</dbReference>
<dbReference type="PANTHER" id="PTHR21666:SF270">
    <property type="entry name" value="MUREIN HYDROLASE ACTIVATOR ENVC"/>
    <property type="match status" value="1"/>
</dbReference>
<feature type="chain" id="PRO_5011492828" evidence="2">
    <location>
        <begin position="26"/>
        <end position="382"/>
    </location>
</feature>
<proteinExistence type="predicted"/>
<dbReference type="STRING" id="1045558.SAMN05216175_12421"/>
<dbReference type="FunFam" id="2.70.70.10:FF:000003">
    <property type="entry name" value="Murein hydrolase activator EnvC"/>
    <property type="match status" value="1"/>
</dbReference>
<sequence length="382" mass="42986">MRPFLNGLVCFCLLFIGLTSNHLVAADQQATQSQLNTLKKSINQVQASLKRDQKKQSSAERSLAVTEQEINELGKQVYQLDKKLALLGDDLSGFEMEKSRLEKNLQESRGRLEEIIRQQYRLGAQPRLFMLLNQRDPEQISRMTHYYDRFSAAQVVEMTQFQTLLRNLKSTHLSIDSTQQNIRNSRDNLQAKLVELEALREQRQQSLAAVKKQVSSAQAKLRKLNIDKKRLEKLLAEIEKSVSSANLTQNNKAFVSLKGKLQWPVRGKILRAFGNVKDNLSYDGVLLAGTTGSAVAAVHHGRVVFSDWLRGYGLLTIIDHGDGYMSLYGQNDSLLKETGDWVSQGESIATIGSSGGNIDPGLYFAIRHKGKAINPKRWFVAQ</sequence>
<dbReference type="Gene3D" id="6.10.250.3150">
    <property type="match status" value="1"/>
</dbReference>
<dbReference type="InterPro" id="IPR050570">
    <property type="entry name" value="Cell_wall_metabolism_enzyme"/>
</dbReference>
<evidence type="ECO:0000256" key="2">
    <source>
        <dbReference type="SAM" id="SignalP"/>
    </source>
</evidence>
<evidence type="ECO:0000256" key="1">
    <source>
        <dbReference type="SAM" id="Coils"/>
    </source>
</evidence>
<name>A0A1I2WAR9_9GAMM</name>
<evidence type="ECO:0000259" key="3">
    <source>
        <dbReference type="Pfam" id="PF01551"/>
    </source>
</evidence>
<dbReference type="InterPro" id="IPR016047">
    <property type="entry name" value="M23ase_b-sheet_dom"/>
</dbReference>
<organism evidence="4 5">
    <name type="scientific">Neptunomonas qingdaonensis</name>
    <dbReference type="NCBI Taxonomy" id="1045558"/>
    <lineage>
        <taxon>Bacteria</taxon>
        <taxon>Pseudomonadati</taxon>
        <taxon>Pseudomonadota</taxon>
        <taxon>Gammaproteobacteria</taxon>
        <taxon>Oceanospirillales</taxon>
        <taxon>Oceanospirillaceae</taxon>
        <taxon>Neptunomonas</taxon>
    </lineage>
</organism>
<protein>
    <submittedName>
        <fullName evidence="4">Septal ring factor EnvC, activator of murein hydrolases AmiA and AmiB</fullName>
    </submittedName>
</protein>
<dbReference type="Gene3D" id="2.70.70.10">
    <property type="entry name" value="Glucose Permease (Domain IIA)"/>
    <property type="match status" value="1"/>
</dbReference>
<evidence type="ECO:0000313" key="5">
    <source>
        <dbReference type="Proteomes" id="UP000198623"/>
    </source>
</evidence>
<feature type="signal peptide" evidence="2">
    <location>
        <begin position="1"/>
        <end position="25"/>
    </location>
</feature>
<feature type="domain" description="M23ase beta-sheet core" evidence="3">
    <location>
        <begin position="283"/>
        <end position="375"/>
    </location>
</feature>
<dbReference type="Proteomes" id="UP000198623">
    <property type="component" value="Unassembled WGS sequence"/>
</dbReference>
<dbReference type="SUPFAM" id="SSF51261">
    <property type="entry name" value="Duplicated hybrid motif"/>
    <property type="match status" value="1"/>
</dbReference>
<feature type="coiled-coil region" evidence="1">
    <location>
        <begin position="179"/>
        <end position="248"/>
    </location>
</feature>
<accession>A0A1I2WAR9</accession>
<dbReference type="GO" id="GO:0004222">
    <property type="term" value="F:metalloendopeptidase activity"/>
    <property type="evidence" value="ECO:0007669"/>
    <property type="project" value="TreeGrafter"/>
</dbReference>
<feature type="coiled-coil region" evidence="1">
    <location>
        <begin position="35"/>
        <end position="118"/>
    </location>
</feature>
<keyword evidence="5" id="KW-1185">Reference proteome</keyword>
<dbReference type="PANTHER" id="PTHR21666">
    <property type="entry name" value="PEPTIDASE-RELATED"/>
    <property type="match status" value="1"/>
</dbReference>
<dbReference type="AlphaFoldDB" id="A0A1I2WAR9"/>
<dbReference type="EMBL" id="FOOU01000024">
    <property type="protein sequence ID" value="SFG98504.1"/>
    <property type="molecule type" value="Genomic_DNA"/>
</dbReference>
<keyword evidence="4" id="KW-0378">Hydrolase</keyword>
<dbReference type="CDD" id="cd12797">
    <property type="entry name" value="M23_peptidase"/>
    <property type="match status" value="1"/>
</dbReference>
<dbReference type="InterPro" id="IPR011055">
    <property type="entry name" value="Dup_hybrid_motif"/>
</dbReference>
<gene>
    <name evidence="4" type="ORF">SAMN05216175_12421</name>
</gene>
<evidence type="ECO:0000313" key="4">
    <source>
        <dbReference type="EMBL" id="SFG98504.1"/>
    </source>
</evidence>
<keyword evidence="1" id="KW-0175">Coiled coil</keyword>